<feature type="domain" description="Cupin type-2" evidence="2">
    <location>
        <begin position="53"/>
        <end position="113"/>
    </location>
</feature>
<dbReference type="InterPro" id="IPR052535">
    <property type="entry name" value="Bacilysin_H2HPP_isomerase"/>
</dbReference>
<evidence type="ECO:0000259" key="2">
    <source>
        <dbReference type="Pfam" id="PF07883"/>
    </source>
</evidence>
<name>A0A317FJG2_9PROT</name>
<evidence type="ECO:0000313" key="4">
    <source>
        <dbReference type="Proteomes" id="UP000245765"/>
    </source>
</evidence>
<keyword evidence="4" id="KW-1185">Reference proteome</keyword>
<feature type="region of interest" description="Disordered" evidence="1">
    <location>
        <begin position="1"/>
        <end position="27"/>
    </location>
</feature>
<dbReference type="Pfam" id="PF07883">
    <property type="entry name" value="Cupin_2"/>
    <property type="match status" value="1"/>
</dbReference>
<gene>
    <name evidence="3" type="ORF">DFH01_06565</name>
</gene>
<dbReference type="AlphaFoldDB" id="A0A317FJG2"/>
<proteinExistence type="predicted"/>
<organism evidence="3 4">
    <name type="scientific">Falsiroseomonas bella</name>
    <dbReference type="NCBI Taxonomy" id="2184016"/>
    <lineage>
        <taxon>Bacteria</taxon>
        <taxon>Pseudomonadati</taxon>
        <taxon>Pseudomonadota</taxon>
        <taxon>Alphaproteobacteria</taxon>
        <taxon>Acetobacterales</taxon>
        <taxon>Roseomonadaceae</taxon>
        <taxon>Falsiroseomonas</taxon>
    </lineage>
</organism>
<accession>A0A317FJG2</accession>
<dbReference type="Gene3D" id="2.60.120.10">
    <property type="entry name" value="Jelly Rolls"/>
    <property type="match status" value="1"/>
</dbReference>
<dbReference type="InterPro" id="IPR014710">
    <property type="entry name" value="RmlC-like_jellyroll"/>
</dbReference>
<dbReference type="SUPFAM" id="SSF51182">
    <property type="entry name" value="RmlC-like cupins"/>
    <property type="match status" value="1"/>
</dbReference>
<dbReference type="PANTHER" id="PTHR40112:SF1">
    <property type="entry name" value="H2HPP ISOMERASE"/>
    <property type="match status" value="1"/>
</dbReference>
<evidence type="ECO:0000256" key="1">
    <source>
        <dbReference type="SAM" id="MobiDB-lite"/>
    </source>
</evidence>
<dbReference type="InterPro" id="IPR013096">
    <property type="entry name" value="Cupin_2"/>
</dbReference>
<reference evidence="4" key="1">
    <citation type="submission" date="2018-05" db="EMBL/GenBank/DDBJ databases">
        <authorList>
            <person name="Du Z."/>
            <person name="Wang X."/>
        </authorList>
    </citation>
    <scope>NUCLEOTIDE SEQUENCE [LARGE SCALE GENOMIC DNA]</scope>
    <source>
        <strain evidence="4">CQN31</strain>
    </source>
</reference>
<comment type="caution">
    <text evidence="3">The sequence shown here is derived from an EMBL/GenBank/DDBJ whole genome shotgun (WGS) entry which is preliminary data.</text>
</comment>
<dbReference type="RefSeq" id="WP_109869526.1">
    <property type="nucleotide sequence ID" value="NZ_QGNA01000001.1"/>
</dbReference>
<dbReference type="Proteomes" id="UP000245765">
    <property type="component" value="Unassembled WGS sequence"/>
</dbReference>
<dbReference type="EMBL" id="QGNA01000001">
    <property type="protein sequence ID" value="PWS38905.1"/>
    <property type="molecule type" value="Genomic_DNA"/>
</dbReference>
<dbReference type="PANTHER" id="PTHR40112">
    <property type="entry name" value="H2HPP ISOMERASE"/>
    <property type="match status" value="1"/>
</dbReference>
<dbReference type="OrthoDB" id="9791637at2"/>
<dbReference type="InterPro" id="IPR011051">
    <property type="entry name" value="RmlC_Cupin_sf"/>
</dbReference>
<evidence type="ECO:0000313" key="3">
    <source>
        <dbReference type="EMBL" id="PWS38905.1"/>
    </source>
</evidence>
<protein>
    <recommendedName>
        <fullName evidence="2">Cupin type-2 domain-containing protein</fullName>
    </recommendedName>
</protein>
<sequence>MSASRTLPPSARPFTRSAEAETTVITAVEGRPLPGPVRLRTLAVTPSMVFVETTFAPGVGSPPHSHADHDSIVYVVRGRMRVTIGGETWEAGPGDAFQHLPGVVHHMEALEETVTVEVKSPPVRTW</sequence>